<evidence type="ECO:0000313" key="3">
    <source>
        <dbReference type="Proteomes" id="UP000701801"/>
    </source>
</evidence>
<dbReference type="OrthoDB" id="10448597at2759"/>
<sequence>MECALDKNSFCSSHLITQDGTAPWQQSLPYPGSEILQVDQSALKFAQSKSFEHSAKKWEALKPDIEMIQKQLSLGLKAWGFLKYTTQKQIITERNPDGTWDRSRYKITKTKINPRGRKKKQIERTCQNQDDTEILELEASEFDKSELARTEYETNTATEAPEQVEITRRLIRLLSELKIEFKATILGSKLPLHCESKPPFHSNFISGSELHETSDGNVSDYPDSPEASRDFAEHASYESISHNKYDGLPDPDNEHASCPIKRKQMSTPNCAIFKGLEFYPYQIPGTRK</sequence>
<protein>
    <submittedName>
        <fullName evidence="2">Uncharacterized protein</fullName>
    </submittedName>
</protein>
<feature type="compositionally biased region" description="Basic and acidic residues" evidence="1">
    <location>
        <begin position="241"/>
        <end position="255"/>
    </location>
</feature>
<gene>
    <name evidence="2" type="ORF">HYALB_00004702</name>
</gene>
<feature type="region of interest" description="Disordered" evidence="1">
    <location>
        <begin position="241"/>
        <end position="260"/>
    </location>
</feature>
<dbReference type="EMBL" id="CAJVRM010000273">
    <property type="protein sequence ID" value="CAG8978719.1"/>
    <property type="molecule type" value="Genomic_DNA"/>
</dbReference>
<dbReference type="Proteomes" id="UP000701801">
    <property type="component" value="Unassembled WGS sequence"/>
</dbReference>
<accession>A0A9N9Q872</accession>
<keyword evidence="3" id="KW-1185">Reference proteome</keyword>
<name>A0A9N9Q872_9HELO</name>
<comment type="caution">
    <text evidence="2">The sequence shown here is derived from an EMBL/GenBank/DDBJ whole genome shotgun (WGS) entry which is preliminary data.</text>
</comment>
<evidence type="ECO:0000313" key="2">
    <source>
        <dbReference type="EMBL" id="CAG8978719.1"/>
    </source>
</evidence>
<feature type="region of interest" description="Disordered" evidence="1">
    <location>
        <begin position="205"/>
        <end position="231"/>
    </location>
</feature>
<proteinExistence type="predicted"/>
<organism evidence="2 3">
    <name type="scientific">Hymenoscyphus albidus</name>
    <dbReference type="NCBI Taxonomy" id="595503"/>
    <lineage>
        <taxon>Eukaryota</taxon>
        <taxon>Fungi</taxon>
        <taxon>Dikarya</taxon>
        <taxon>Ascomycota</taxon>
        <taxon>Pezizomycotina</taxon>
        <taxon>Leotiomycetes</taxon>
        <taxon>Helotiales</taxon>
        <taxon>Helotiaceae</taxon>
        <taxon>Hymenoscyphus</taxon>
    </lineage>
</organism>
<reference evidence="2" key="1">
    <citation type="submission" date="2021-07" db="EMBL/GenBank/DDBJ databases">
        <authorList>
            <person name="Durling M."/>
        </authorList>
    </citation>
    <scope>NUCLEOTIDE SEQUENCE</scope>
</reference>
<dbReference type="AlphaFoldDB" id="A0A9N9Q872"/>
<evidence type="ECO:0000256" key="1">
    <source>
        <dbReference type="SAM" id="MobiDB-lite"/>
    </source>
</evidence>